<name>A0A8S5T4Q9_9CAUD</name>
<accession>A0A8S5T4Q9</accession>
<reference evidence="1" key="1">
    <citation type="journal article" date="2021" name="Proc. Natl. Acad. Sci. U.S.A.">
        <title>A Catalog of Tens of Thousands of Viruses from Human Metagenomes Reveals Hidden Associations with Chronic Diseases.</title>
        <authorList>
            <person name="Tisza M.J."/>
            <person name="Buck C.B."/>
        </authorList>
    </citation>
    <scope>NUCLEOTIDE SEQUENCE</scope>
    <source>
        <strain evidence="1">Ct31P9</strain>
    </source>
</reference>
<dbReference type="EMBL" id="BK032738">
    <property type="protein sequence ID" value="DAF57762.1"/>
    <property type="molecule type" value="Genomic_DNA"/>
</dbReference>
<proteinExistence type="predicted"/>
<evidence type="ECO:0000313" key="1">
    <source>
        <dbReference type="EMBL" id="DAF57762.1"/>
    </source>
</evidence>
<protein>
    <submittedName>
        <fullName evidence="1">Uncharacterized protein</fullName>
    </submittedName>
</protein>
<organism evidence="1">
    <name type="scientific">Myoviridae sp. ct31P9</name>
    <dbReference type="NCBI Taxonomy" id="2827657"/>
    <lineage>
        <taxon>Viruses</taxon>
        <taxon>Duplodnaviria</taxon>
        <taxon>Heunggongvirae</taxon>
        <taxon>Uroviricota</taxon>
        <taxon>Caudoviricetes</taxon>
    </lineage>
</organism>
<sequence length="75" mass="8584">METATNKNTEVAVKEEPKSIVERFDKVTILQSDRFKRYRDILDTVLNSGQLYGADEVDKVLSDALTHRVQKSVNE</sequence>